<feature type="transmembrane region" description="Helical" evidence="5">
    <location>
        <begin position="6"/>
        <end position="23"/>
    </location>
</feature>
<dbReference type="GO" id="GO:0009403">
    <property type="term" value="P:toxin biosynthetic process"/>
    <property type="evidence" value="ECO:0007669"/>
    <property type="project" value="InterPro"/>
</dbReference>
<dbReference type="InterPro" id="IPR003825">
    <property type="entry name" value="Colicin-V_CvpA"/>
</dbReference>
<dbReference type="Proteomes" id="UP000199268">
    <property type="component" value="Unassembled WGS sequence"/>
</dbReference>
<dbReference type="PANTHER" id="PTHR37306:SF1">
    <property type="entry name" value="COLICIN V PRODUCTION PROTEIN"/>
    <property type="match status" value="1"/>
</dbReference>
<name>A0A1C4BVT3_9LACO</name>
<comment type="subcellular location">
    <subcellularLocation>
        <location evidence="1">Membrane</location>
        <topology evidence="1">Multi-pass membrane protein</topology>
    </subcellularLocation>
</comment>
<proteinExistence type="predicted"/>
<evidence type="ECO:0000256" key="2">
    <source>
        <dbReference type="ARBA" id="ARBA00022692"/>
    </source>
</evidence>
<keyword evidence="4 5" id="KW-0472">Membrane</keyword>
<feature type="transmembrane region" description="Helical" evidence="5">
    <location>
        <begin position="80"/>
        <end position="98"/>
    </location>
</feature>
<evidence type="ECO:0000256" key="3">
    <source>
        <dbReference type="ARBA" id="ARBA00022989"/>
    </source>
</evidence>
<dbReference type="GO" id="GO:0016020">
    <property type="term" value="C:membrane"/>
    <property type="evidence" value="ECO:0007669"/>
    <property type="project" value="UniProtKB-SubCell"/>
</dbReference>
<accession>A0A1C4BVT3</accession>
<dbReference type="Pfam" id="PF02674">
    <property type="entry name" value="Colicin_V"/>
    <property type="match status" value="1"/>
</dbReference>
<keyword evidence="2 5" id="KW-0812">Transmembrane</keyword>
<sequence>MTIVSWIIIGLLILSMIHGYRLGLVRSLTMLVGRVVVYVFALLLAHRLGGWLYNIFINGLSAHWTATQVPANAVNQPGEFLASGIAFTIIVVIGMSIVKSIERSLRFISKIPVLSTVNRIGGLIVFGLVVYVEIFFVLQLTQTLDITWYTENMANSSLAQSILNDTPYLSEAVYDWWLM</sequence>
<evidence type="ECO:0000256" key="4">
    <source>
        <dbReference type="ARBA" id="ARBA00023136"/>
    </source>
</evidence>
<protein>
    <submittedName>
        <fullName evidence="6">Uncharacterized membrane protein, required for colicin V production</fullName>
    </submittedName>
</protein>
<keyword evidence="7" id="KW-1185">Reference proteome</keyword>
<reference evidence="7" key="1">
    <citation type="submission" date="2016-08" db="EMBL/GenBank/DDBJ databases">
        <authorList>
            <person name="Varghese N."/>
            <person name="Submissions Spin"/>
        </authorList>
    </citation>
    <scope>NUCLEOTIDE SEQUENCE [LARGE SCALE GENOMIC DNA]</scope>
    <source>
        <strain evidence="7">R-53094</strain>
    </source>
</reference>
<dbReference type="OrthoDB" id="1809613at2"/>
<organism evidence="6 7">
    <name type="scientific">Weissella bombi</name>
    <dbReference type="NCBI Taxonomy" id="1505725"/>
    <lineage>
        <taxon>Bacteria</taxon>
        <taxon>Bacillati</taxon>
        <taxon>Bacillota</taxon>
        <taxon>Bacilli</taxon>
        <taxon>Lactobacillales</taxon>
        <taxon>Lactobacillaceae</taxon>
        <taxon>Weissella</taxon>
    </lineage>
</organism>
<evidence type="ECO:0000313" key="7">
    <source>
        <dbReference type="Proteomes" id="UP000199268"/>
    </source>
</evidence>
<evidence type="ECO:0000256" key="5">
    <source>
        <dbReference type="SAM" id="Phobius"/>
    </source>
</evidence>
<dbReference type="PANTHER" id="PTHR37306">
    <property type="entry name" value="COLICIN V PRODUCTION PROTEIN"/>
    <property type="match status" value="1"/>
</dbReference>
<dbReference type="AlphaFoldDB" id="A0A1C4BVT3"/>
<keyword evidence="3 5" id="KW-1133">Transmembrane helix</keyword>
<evidence type="ECO:0000313" key="6">
    <source>
        <dbReference type="EMBL" id="SCC11001.1"/>
    </source>
</evidence>
<dbReference type="STRING" id="1505725.GA0061074_11625"/>
<feature type="transmembrane region" description="Helical" evidence="5">
    <location>
        <begin position="119"/>
        <end position="138"/>
    </location>
</feature>
<evidence type="ECO:0000256" key="1">
    <source>
        <dbReference type="ARBA" id="ARBA00004141"/>
    </source>
</evidence>
<feature type="transmembrane region" description="Helical" evidence="5">
    <location>
        <begin position="35"/>
        <end position="60"/>
    </location>
</feature>
<dbReference type="RefSeq" id="WP_092463730.1">
    <property type="nucleotide sequence ID" value="NZ_BJEE01000009.1"/>
</dbReference>
<dbReference type="EMBL" id="FMAO01000016">
    <property type="protein sequence ID" value="SCC11001.1"/>
    <property type="molecule type" value="Genomic_DNA"/>
</dbReference>
<gene>
    <name evidence="6" type="ORF">GA0061074_11625</name>
</gene>